<accession>A0A1G2SZ08</accession>
<name>A0A1G2SZ08_9BACT</name>
<proteinExistence type="predicted"/>
<dbReference type="EMBL" id="MHVH01000005">
    <property type="protein sequence ID" value="OHA90286.1"/>
    <property type="molecule type" value="Genomic_DNA"/>
</dbReference>
<organism evidence="2 3">
    <name type="scientific">Candidatus Zambryskibacteria bacterium RIFCSPHIGHO2_01_FULL_46_25</name>
    <dbReference type="NCBI Taxonomy" id="1802738"/>
    <lineage>
        <taxon>Bacteria</taxon>
        <taxon>Candidatus Zambryskiibacteriota</taxon>
    </lineage>
</organism>
<evidence type="ECO:0000313" key="3">
    <source>
        <dbReference type="Proteomes" id="UP000178107"/>
    </source>
</evidence>
<reference evidence="2 3" key="1">
    <citation type="journal article" date="2016" name="Nat. Commun.">
        <title>Thousands of microbial genomes shed light on interconnected biogeochemical processes in an aquifer system.</title>
        <authorList>
            <person name="Anantharaman K."/>
            <person name="Brown C.T."/>
            <person name="Hug L.A."/>
            <person name="Sharon I."/>
            <person name="Castelle C.J."/>
            <person name="Probst A.J."/>
            <person name="Thomas B.C."/>
            <person name="Singh A."/>
            <person name="Wilkins M.J."/>
            <person name="Karaoz U."/>
            <person name="Brodie E.L."/>
            <person name="Williams K.H."/>
            <person name="Hubbard S.S."/>
            <person name="Banfield J.F."/>
        </authorList>
    </citation>
    <scope>NUCLEOTIDE SEQUENCE [LARGE SCALE GENOMIC DNA]</scope>
</reference>
<evidence type="ECO:0000313" key="2">
    <source>
        <dbReference type="EMBL" id="OHA90286.1"/>
    </source>
</evidence>
<dbReference type="Proteomes" id="UP000178107">
    <property type="component" value="Unassembled WGS sequence"/>
</dbReference>
<sequence>MPSWPQGSSDAQAGGDPQQAHAKNEGDGRATRPAALAGQVRFQKGQAPVAPALFLSPTFH</sequence>
<feature type="compositionally biased region" description="Polar residues" evidence="1">
    <location>
        <begin position="1"/>
        <end position="11"/>
    </location>
</feature>
<comment type="caution">
    <text evidence="2">The sequence shown here is derived from an EMBL/GenBank/DDBJ whole genome shotgun (WGS) entry which is preliminary data.</text>
</comment>
<evidence type="ECO:0000256" key="1">
    <source>
        <dbReference type="SAM" id="MobiDB-lite"/>
    </source>
</evidence>
<gene>
    <name evidence="2" type="ORF">A2838_01625</name>
</gene>
<protein>
    <submittedName>
        <fullName evidence="2">Uncharacterized protein</fullName>
    </submittedName>
</protein>
<dbReference type="AlphaFoldDB" id="A0A1G2SZ08"/>
<feature type="region of interest" description="Disordered" evidence="1">
    <location>
        <begin position="1"/>
        <end position="36"/>
    </location>
</feature>